<dbReference type="EMBL" id="UINC01048299">
    <property type="protein sequence ID" value="SVB58673.1"/>
    <property type="molecule type" value="Genomic_DNA"/>
</dbReference>
<gene>
    <name evidence="1" type="ORF">METZ01_LOCUS211527</name>
</gene>
<evidence type="ECO:0000313" key="1">
    <source>
        <dbReference type="EMBL" id="SVB58673.1"/>
    </source>
</evidence>
<reference evidence="1" key="1">
    <citation type="submission" date="2018-05" db="EMBL/GenBank/DDBJ databases">
        <authorList>
            <person name="Lanie J.A."/>
            <person name="Ng W.-L."/>
            <person name="Kazmierczak K.M."/>
            <person name="Andrzejewski T.M."/>
            <person name="Davidsen T.M."/>
            <person name="Wayne K.J."/>
            <person name="Tettelin H."/>
            <person name="Glass J.I."/>
            <person name="Rusch D."/>
            <person name="Podicherti R."/>
            <person name="Tsui H.-C.T."/>
            <person name="Winkler M.E."/>
        </authorList>
    </citation>
    <scope>NUCLEOTIDE SEQUENCE</scope>
</reference>
<proteinExistence type="predicted"/>
<protein>
    <submittedName>
        <fullName evidence="1">Uncharacterized protein</fullName>
    </submittedName>
</protein>
<accession>A0A382F8Y3</accession>
<dbReference type="AlphaFoldDB" id="A0A382F8Y3"/>
<name>A0A382F8Y3_9ZZZZ</name>
<sequence length="25" mass="2971">MENQTFYNINLNTEIQYLKGVGPKR</sequence>
<organism evidence="1">
    <name type="scientific">marine metagenome</name>
    <dbReference type="NCBI Taxonomy" id="408172"/>
    <lineage>
        <taxon>unclassified sequences</taxon>
        <taxon>metagenomes</taxon>
        <taxon>ecological metagenomes</taxon>
    </lineage>
</organism>
<feature type="non-terminal residue" evidence="1">
    <location>
        <position position="25"/>
    </location>
</feature>